<dbReference type="OMA" id="ESFWREP"/>
<proteinExistence type="predicted"/>
<dbReference type="AlphaFoldDB" id="A0A7M7GI19"/>
<dbReference type="InParanoid" id="A0A7M7GI19"/>
<feature type="region of interest" description="Disordered" evidence="1">
    <location>
        <begin position="151"/>
        <end position="187"/>
    </location>
</feature>
<protein>
    <submittedName>
        <fullName evidence="2">Uncharacterized protein</fullName>
    </submittedName>
</protein>
<reference evidence="2" key="2">
    <citation type="submission" date="2021-01" db="UniProtKB">
        <authorList>
            <consortium name="EnsemblMetazoa"/>
        </authorList>
    </citation>
    <scope>IDENTIFICATION</scope>
</reference>
<reference evidence="3" key="1">
    <citation type="submission" date="2015-02" db="EMBL/GenBank/DDBJ databases">
        <title>Genome sequencing for Strongylocentrotus purpuratus.</title>
        <authorList>
            <person name="Murali S."/>
            <person name="Liu Y."/>
            <person name="Vee V."/>
            <person name="English A."/>
            <person name="Wang M."/>
            <person name="Skinner E."/>
            <person name="Han Y."/>
            <person name="Muzny D.M."/>
            <person name="Worley K.C."/>
            <person name="Gibbs R.A."/>
        </authorList>
    </citation>
    <scope>NUCLEOTIDE SEQUENCE</scope>
</reference>
<dbReference type="RefSeq" id="XP_003725473.2">
    <property type="nucleotide sequence ID" value="XM_003725425.3"/>
</dbReference>
<dbReference type="OrthoDB" id="10065076at2759"/>
<evidence type="ECO:0000256" key="1">
    <source>
        <dbReference type="SAM" id="MobiDB-lite"/>
    </source>
</evidence>
<dbReference type="EnsemblMetazoa" id="XM_003725425">
    <property type="protein sequence ID" value="XP_003725473"/>
    <property type="gene ID" value="LOC100891483"/>
</dbReference>
<evidence type="ECO:0000313" key="2">
    <source>
        <dbReference type="EnsemblMetazoa" id="XP_003725473"/>
    </source>
</evidence>
<keyword evidence="3" id="KW-1185">Reference proteome</keyword>
<dbReference type="KEGG" id="spu:100891483"/>
<accession>A0A7M7GI19</accession>
<evidence type="ECO:0000313" key="3">
    <source>
        <dbReference type="Proteomes" id="UP000007110"/>
    </source>
</evidence>
<dbReference type="GeneID" id="100891483"/>
<sequence>MAMMNYQVPPSYPHSMQNYMDYSMHNPHIHNPLMHPVQNHHIHNPQIQNLPNIHFIQDEYYVDDSDDESNFTSEDYEDDRMSDELFEREPNAVDQLLDFAETASMDIQKFFGKKRVLDEPELIADCNKKVRLSGRELYYADLLRVAQHGDSADPCKEASEPNRIIRYGDDENSPDLTSNLSPKSMDSNGLGPLEELFNYAERSVCYNGHMLPMYGYSYQSGAWMPPTDNVNDTSLSGKPPVTPWSKRAMPKSFFTEPVSSSVPRIEVDQRFVALSLPLDTPCVGSVATSNQHEAPDFSDLIATMESDEDHGLPRVTPVHG</sequence>
<dbReference type="Proteomes" id="UP000007110">
    <property type="component" value="Unassembled WGS sequence"/>
</dbReference>
<organism evidence="2 3">
    <name type="scientific">Strongylocentrotus purpuratus</name>
    <name type="common">Purple sea urchin</name>
    <dbReference type="NCBI Taxonomy" id="7668"/>
    <lineage>
        <taxon>Eukaryota</taxon>
        <taxon>Metazoa</taxon>
        <taxon>Echinodermata</taxon>
        <taxon>Eleutherozoa</taxon>
        <taxon>Echinozoa</taxon>
        <taxon>Echinoidea</taxon>
        <taxon>Euechinoidea</taxon>
        <taxon>Echinacea</taxon>
        <taxon>Camarodonta</taxon>
        <taxon>Echinidea</taxon>
        <taxon>Strongylocentrotidae</taxon>
        <taxon>Strongylocentrotus</taxon>
    </lineage>
</organism>
<name>A0A7M7GI19_STRPU</name>
<feature type="compositionally biased region" description="Polar residues" evidence="1">
    <location>
        <begin position="174"/>
        <end position="187"/>
    </location>
</feature>
<feature type="compositionally biased region" description="Basic and acidic residues" evidence="1">
    <location>
        <begin position="151"/>
        <end position="160"/>
    </location>
</feature>